<organism evidence="6 7">
    <name type="scientific">Jannaschia rubra</name>
    <dbReference type="NCBI Taxonomy" id="282197"/>
    <lineage>
        <taxon>Bacteria</taxon>
        <taxon>Pseudomonadati</taxon>
        <taxon>Pseudomonadota</taxon>
        <taxon>Alphaproteobacteria</taxon>
        <taxon>Rhodobacterales</taxon>
        <taxon>Roseobacteraceae</taxon>
        <taxon>Jannaschia</taxon>
    </lineage>
</organism>
<keyword evidence="2 6" id="KW-0489">Methyltransferase</keyword>
<protein>
    <recommendedName>
        <fullName evidence="4">Methyltransferase</fullName>
        <ecNumber evidence="4">2.1.1.-</ecNumber>
    </recommendedName>
</protein>
<dbReference type="InterPro" id="IPR038601">
    <property type="entry name" value="MttB-like_sf"/>
</dbReference>
<dbReference type="InterPro" id="IPR010426">
    <property type="entry name" value="MTTB_MeTrfase"/>
</dbReference>
<dbReference type="RefSeq" id="WP_055682411.1">
    <property type="nucleotide sequence ID" value="NZ_CXPG01000017.1"/>
</dbReference>
<keyword evidence="7" id="KW-1185">Reference proteome</keyword>
<evidence type="ECO:0000256" key="1">
    <source>
        <dbReference type="ARBA" id="ARBA00007137"/>
    </source>
</evidence>
<dbReference type="GO" id="GO:0015948">
    <property type="term" value="P:methanogenesis"/>
    <property type="evidence" value="ECO:0007669"/>
    <property type="project" value="UniProtKB-UniRule"/>
</dbReference>
<name>A0A0M6XSC9_9RHOB</name>
<evidence type="ECO:0000313" key="6">
    <source>
        <dbReference type="EMBL" id="CTQ32954.1"/>
    </source>
</evidence>
<comment type="similarity">
    <text evidence="1 4">Belongs to the trimethylamine methyltransferase family.</text>
</comment>
<dbReference type="AlphaFoldDB" id="A0A0M6XSC9"/>
<evidence type="ECO:0000256" key="2">
    <source>
        <dbReference type="ARBA" id="ARBA00022603"/>
    </source>
</evidence>
<dbReference type="EMBL" id="CXPG01000017">
    <property type="protein sequence ID" value="CTQ32954.1"/>
    <property type="molecule type" value="Genomic_DNA"/>
</dbReference>
<dbReference type="PIRSF" id="PIRSF037567">
    <property type="entry name" value="MTTB_MeTrfase"/>
    <property type="match status" value="1"/>
</dbReference>
<evidence type="ECO:0000256" key="3">
    <source>
        <dbReference type="ARBA" id="ARBA00022679"/>
    </source>
</evidence>
<evidence type="ECO:0000256" key="4">
    <source>
        <dbReference type="PIRNR" id="PIRNR037567"/>
    </source>
</evidence>
<dbReference type="EC" id="2.1.1.-" evidence="4"/>
<dbReference type="Pfam" id="PF06253">
    <property type="entry name" value="MTTB"/>
    <property type="match status" value="1"/>
</dbReference>
<dbReference type="GO" id="GO:0008168">
    <property type="term" value="F:methyltransferase activity"/>
    <property type="evidence" value="ECO:0007669"/>
    <property type="project" value="UniProtKB-KW"/>
</dbReference>
<evidence type="ECO:0000256" key="5">
    <source>
        <dbReference type="SAM" id="MobiDB-lite"/>
    </source>
</evidence>
<dbReference type="OrthoDB" id="5713681at2"/>
<dbReference type="STRING" id="282197.SAMN04488517_107101"/>
<dbReference type="Gene3D" id="3.20.20.480">
    <property type="entry name" value="Trimethylamine methyltransferase-like"/>
    <property type="match status" value="1"/>
</dbReference>
<reference evidence="6 7" key="1">
    <citation type="submission" date="2015-07" db="EMBL/GenBank/DDBJ databases">
        <authorList>
            <person name="Noorani M."/>
        </authorList>
    </citation>
    <scope>NUCLEOTIDE SEQUENCE [LARGE SCALE GENOMIC DNA]</scope>
    <source>
        <strain evidence="6 7">CECT 5088</strain>
    </source>
</reference>
<keyword evidence="3 4" id="KW-0808">Transferase</keyword>
<proteinExistence type="inferred from homology"/>
<accession>A0A0M6XSC9</accession>
<gene>
    <name evidence="6" type="ORF">JAN5088_01728</name>
</gene>
<evidence type="ECO:0000313" key="7">
    <source>
        <dbReference type="Proteomes" id="UP000048908"/>
    </source>
</evidence>
<dbReference type="GO" id="GO:0032259">
    <property type="term" value="P:methylation"/>
    <property type="evidence" value="ECO:0007669"/>
    <property type="project" value="UniProtKB-KW"/>
</dbReference>
<dbReference type="Proteomes" id="UP000048908">
    <property type="component" value="Unassembled WGS sequence"/>
</dbReference>
<sequence length="509" mass="54717">MAEGGRGRRGGGGAARRAERTSGKIEQARFITRNIPDFEILNAEALEIIEANAETVLEEIGVAFPENEPALALWREAGAGVEGDRVRIPRGLARKLCATAPSTFTQIARNPDRNVEIGGRNLVLAPVYGPPFVRDAGGRRYATLEDFHKFVKLGHMSKWLHHSGGTVCEPTDIPVNKRHYDMLLAHMTLTDKPFMGSVTEPSRARDSVEMCDILFGGLDDRTAMVSLININSPLTFDSIMMGALEEYVRANQAVIISPFIVGGAMAPVSVAGTLAQVLAEVMAGVAYSQLVRAGAPVIFGAFVTSIDMNSGAPTFGTPEAAQITYGAGQLARRLGLPYRSAGSFCGSKLPDAQAAYETANSLNTGLLSGVNFMLHACGWLEGGLVADFDKFVMDADQLGILHKLAEGIPMDENGQAMDAIREVGPGGHYLGCAHTQANFKSAFWKSNVLDYKPFETWADEGSRDTRALASARADALLAAYEQPTMDPAVREALADYVARKKESMPDAFM</sequence>
<feature type="region of interest" description="Disordered" evidence="5">
    <location>
        <begin position="1"/>
        <end position="23"/>
    </location>
</feature>